<keyword evidence="1" id="KW-0812">Transmembrane</keyword>
<feature type="transmembrane region" description="Helical" evidence="1">
    <location>
        <begin position="145"/>
        <end position="166"/>
    </location>
</feature>
<gene>
    <name evidence="2" type="ORF">ACFFP0_12035</name>
</gene>
<feature type="transmembrane region" description="Helical" evidence="1">
    <location>
        <begin position="186"/>
        <end position="204"/>
    </location>
</feature>
<feature type="transmembrane region" description="Helical" evidence="1">
    <location>
        <begin position="263"/>
        <end position="286"/>
    </location>
</feature>
<protein>
    <submittedName>
        <fullName evidence="2">VpsF family polysaccharide biosynthesis protein</fullName>
    </submittedName>
</protein>
<evidence type="ECO:0000313" key="2">
    <source>
        <dbReference type="EMBL" id="MFB9949584.1"/>
    </source>
</evidence>
<dbReference type="InterPro" id="IPR048041">
    <property type="entry name" value="VpsF-like"/>
</dbReference>
<feature type="transmembrane region" description="Helical" evidence="1">
    <location>
        <begin position="341"/>
        <end position="362"/>
    </location>
</feature>
<keyword evidence="1" id="KW-0472">Membrane</keyword>
<reference evidence="2 3" key="1">
    <citation type="submission" date="2024-09" db="EMBL/GenBank/DDBJ databases">
        <authorList>
            <person name="Sun Q."/>
            <person name="Mori K."/>
        </authorList>
    </citation>
    <scope>NUCLEOTIDE SEQUENCE [LARGE SCALE GENOMIC DNA]</scope>
    <source>
        <strain evidence="2 3">TBRC 4938</strain>
    </source>
</reference>
<feature type="transmembrane region" description="Helical" evidence="1">
    <location>
        <begin position="21"/>
        <end position="40"/>
    </location>
</feature>
<organism evidence="2 3">
    <name type="scientific">Rhizobium puerariae</name>
    <dbReference type="NCBI Taxonomy" id="1585791"/>
    <lineage>
        <taxon>Bacteria</taxon>
        <taxon>Pseudomonadati</taxon>
        <taxon>Pseudomonadota</taxon>
        <taxon>Alphaproteobacteria</taxon>
        <taxon>Hyphomicrobiales</taxon>
        <taxon>Rhizobiaceae</taxon>
        <taxon>Rhizobium/Agrobacterium group</taxon>
        <taxon>Rhizobium</taxon>
    </lineage>
</organism>
<comment type="caution">
    <text evidence="2">The sequence shown here is derived from an EMBL/GenBank/DDBJ whole genome shotgun (WGS) entry which is preliminary data.</text>
</comment>
<dbReference type="NCBIfam" id="NF038256">
    <property type="entry name" value="exopoly_VpsF"/>
    <property type="match status" value="1"/>
</dbReference>
<evidence type="ECO:0000313" key="3">
    <source>
        <dbReference type="Proteomes" id="UP001589692"/>
    </source>
</evidence>
<evidence type="ECO:0000256" key="1">
    <source>
        <dbReference type="SAM" id="Phobius"/>
    </source>
</evidence>
<feature type="transmembrane region" description="Helical" evidence="1">
    <location>
        <begin position="95"/>
        <end position="111"/>
    </location>
</feature>
<name>A0ABV6AHJ7_9HYPH</name>
<feature type="transmembrane region" description="Helical" evidence="1">
    <location>
        <begin position="211"/>
        <end position="229"/>
    </location>
</feature>
<feature type="transmembrane region" description="Helical" evidence="1">
    <location>
        <begin position="117"/>
        <end position="136"/>
    </location>
</feature>
<dbReference type="Proteomes" id="UP001589692">
    <property type="component" value="Unassembled WGS sequence"/>
</dbReference>
<feature type="transmembrane region" description="Helical" evidence="1">
    <location>
        <begin position="374"/>
        <end position="394"/>
    </location>
</feature>
<sequence length="433" mass="47046">MSYSAPVPQRRRASVDVHQNALAILFLFLTTGVFLFRLLMTPHLMNMFMDYTSEGGPFYAKFHLGTYAITGTLLAALFVRPFVLAGDDIGLFRTLVRYAALLAGLVFYLILVGRLGATGFLIDTYFMAVLVALLMLTQNEQSRRIIATTVLLILICSAVIAIGEALTQRRVMPFTEGEPFFRATGLSGHPLALGAHCAIAIGFVPLTRWRIWVKAAVIFLLFVGCAAAGARLALMLSSAEIMLLLLFMRWPGLSPRQERKGKFIALLFTLLVGAALIAVLFAGGFLGRFGNSVVDANSMARVRIYQVFGYVGWKEILTGMDATALLTLVNQKLGLPFIESAPVIIIMLLGLPAAIMFTLIVVRYVLRLLRGTPAAARIAAAIFVLIDLSNNALATKTPDIILLTILIVGFRNPATAIPAPAAGRRSGVTVRNR</sequence>
<dbReference type="EMBL" id="JBHMAA010000014">
    <property type="protein sequence ID" value="MFB9949584.1"/>
    <property type="molecule type" value="Genomic_DNA"/>
</dbReference>
<keyword evidence="3" id="KW-1185">Reference proteome</keyword>
<feature type="transmembrane region" description="Helical" evidence="1">
    <location>
        <begin position="400"/>
        <end position="423"/>
    </location>
</feature>
<feature type="transmembrane region" description="Helical" evidence="1">
    <location>
        <begin position="60"/>
        <end position="83"/>
    </location>
</feature>
<keyword evidence="1" id="KW-1133">Transmembrane helix</keyword>
<proteinExistence type="predicted"/>
<dbReference type="RefSeq" id="WP_377260767.1">
    <property type="nucleotide sequence ID" value="NZ_JBHMAA010000014.1"/>
</dbReference>
<accession>A0ABV6AHJ7</accession>